<reference evidence="7" key="1">
    <citation type="journal article" date="2014" name="Genome Biol. Evol.">
        <title>Pangenome evidence for extensive interdomain horizontal transfer affecting lineage core and shell genes in uncultured planktonic thaumarchaeota and euryarchaeota.</title>
        <authorList>
            <person name="Deschamps P."/>
            <person name="Zivanovic Y."/>
            <person name="Moreira D."/>
            <person name="Rodriguez-Valera F."/>
            <person name="Lopez-Garcia P."/>
        </authorList>
    </citation>
    <scope>NUCLEOTIDE SEQUENCE</scope>
</reference>
<keyword evidence="2" id="KW-0813">Transport</keyword>
<dbReference type="InterPro" id="IPR002842">
    <property type="entry name" value="ATPase_V1_Esu"/>
</dbReference>
<dbReference type="GO" id="GO:0033178">
    <property type="term" value="C:proton-transporting two-sector ATPase complex, catalytic domain"/>
    <property type="evidence" value="ECO:0007669"/>
    <property type="project" value="InterPro"/>
</dbReference>
<protein>
    <submittedName>
        <fullName evidence="7">Archaeal/vacuolar-type H+-ATPase subunit E</fullName>
    </submittedName>
</protein>
<evidence type="ECO:0000256" key="1">
    <source>
        <dbReference type="ARBA" id="ARBA00005901"/>
    </source>
</evidence>
<dbReference type="InterPro" id="IPR038495">
    <property type="entry name" value="ATPase_E_C"/>
</dbReference>
<proteinExistence type="inferred from homology"/>
<dbReference type="AlphaFoldDB" id="A0A075GBV1"/>
<dbReference type="Pfam" id="PF01991">
    <property type="entry name" value="vATP-synt_E"/>
    <property type="match status" value="1"/>
</dbReference>
<organism evidence="7">
    <name type="scientific">uncultured marine group II/III euryarchaeote KM3_105_H04</name>
    <dbReference type="NCBI Taxonomy" id="1457848"/>
    <lineage>
        <taxon>Archaea</taxon>
        <taxon>Methanobacteriati</taxon>
        <taxon>Methanobacteriota</taxon>
        <taxon>environmental samples</taxon>
    </lineage>
</organism>
<keyword evidence="3" id="KW-0375">Hydrogen ion transport</keyword>
<keyword evidence="6" id="KW-0066">ATP synthesis</keyword>
<name>A0A075GBV1_9EURY</name>
<dbReference type="GO" id="GO:0046961">
    <property type="term" value="F:proton-transporting ATPase activity, rotational mechanism"/>
    <property type="evidence" value="ECO:0007669"/>
    <property type="project" value="InterPro"/>
</dbReference>
<dbReference type="Gene3D" id="3.30.2320.30">
    <property type="entry name" value="ATP synthase, E subunit, C-terminal"/>
    <property type="match status" value="1"/>
</dbReference>
<evidence type="ECO:0000256" key="5">
    <source>
        <dbReference type="ARBA" id="ARBA00023136"/>
    </source>
</evidence>
<dbReference type="GO" id="GO:0006754">
    <property type="term" value="P:ATP biosynthetic process"/>
    <property type="evidence" value="ECO:0007669"/>
    <property type="project" value="UniProtKB-KW"/>
</dbReference>
<keyword evidence="5" id="KW-0472">Membrane</keyword>
<dbReference type="SUPFAM" id="SSF160527">
    <property type="entry name" value="V-type ATPase subunit E-like"/>
    <property type="match status" value="1"/>
</dbReference>
<evidence type="ECO:0000256" key="6">
    <source>
        <dbReference type="ARBA" id="ARBA00023310"/>
    </source>
</evidence>
<evidence type="ECO:0000256" key="4">
    <source>
        <dbReference type="ARBA" id="ARBA00023065"/>
    </source>
</evidence>
<dbReference type="EMBL" id="KF900555">
    <property type="protein sequence ID" value="AIE99122.1"/>
    <property type="molecule type" value="Genomic_DNA"/>
</dbReference>
<accession>A0A075GBV1</accession>
<sequence length="189" mass="20124">MTLDALASDIDNAAEEEAKAITDAAKAKAKDTVSEAKRELKSLRSDILSKTMKECSQITTEMVASARQANQKSMLIARREELDATKESAMEMIGSANLKGRSTLLQSLISEAKGDAEANMVLRPVGIDRSALESAGSGFALGEDVDGLGGFVLEAPDGSMILDYRFDGLFEKSWITALPAVTSALFGEN</sequence>
<evidence type="ECO:0000313" key="7">
    <source>
        <dbReference type="EMBL" id="AIE99122.1"/>
    </source>
</evidence>
<comment type="similarity">
    <text evidence="1">Belongs to the V-ATPase E subunit family.</text>
</comment>
<keyword evidence="4" id="KW-0406">Ion transport</keyword>
<evidence type="ECO:0000256" key="2">
    <source>
        <dbReference type="ARBA" id="ARBA00022448"/>
    </source>
</evidence>
<evidence type="ECO:0000256" key="3">
    <source>
        <dbReference type="ARBA" id="ARBA00022781"/>
    </source>
</evidence>